<evidence type="ECO:0000313" key="2">
    <source>
        <dbReference type="Proteomes" id="UP000596427"/>
    </source>
</evidence>
<protein>
    <submittedName>
        <fullName evidence="1">BrnT family toxin</fullName>
    </submittedName>
</protein>
<proteinExistence type="predicted"/>
<dbReference type="Gene3D" id="3.10.450.530">
    <property type="entry name" value="Ribonuclease toxin, BrnT, of type II toxin-antitoxin system"/>
    <property type="match status" value="1"/>
</dbReference>
<dbReference type="RefSeq" id="WP_203195649.1">
    <property type="nucleotide sequence ID" value="NZ_CP063362.1"/>
</dbReference>
<dbReference type="Proteomes" id="UP000596427">
    <property type="component" value="Chromosome"/>
</dbReference>
<dbReference type="KEGG" id="xdi:EZH22_10880"/>
<keyword evidence="2" id="KW-1185">Reference proteome</keyword>
<dbReference type="EMBL" id="CP063362">
    <property type="protein sequence ID" value="QRG08736.1"/>
    <property type="molecule type" value="Genomic_DNA"/>
</dbReference>
<dbReference type="AlphaFoldDB" id="A0A974PSN9"/>
<organism evidence="1 2">
    <name type="scientific">Xanthobacter dioxanivorans</name>
    <dbReference type="NCBI Taxonomy" id="2528964"/>
    <lineage>
        <taxon>Bacteria</taxon>
        <taxon>Pseudomonadati</taxon>
        <taxon>Pseudomonadota</taxon>
        <taxon>Alphaproteobacteria</taxon>
        <taxon>Hyphomicrobiales</taxon>
        <taxon>Xanthobacteraceae</taxon>
        <taxon>Xanthobacter</taxon>
    </lineage>
</organism>
<reference evidence="1 2" key="1">
    <citation type="submission" date="2020-10" db="EMBL/GenBank/DDBJ databases">
        <title>Degradation of 1,4-Dioxane by Xanthobacter sp. YN2, via a Novel Group-2 Soluble Di-Iron Monooxygenase.</title>
        <authorList>
            <person name="Ma F."/>
            <person name="Wang Y."/>
            <person name="Yang J."/>
            <person name="Guo H."/>
            <person name="Su D."/>
            <person name="Yu L."/>
        </authorList>
    </citation>
    <scope>NUCLEOTIDE SEQUENCE [LARGE SCALE GENOMIC DNA]</scope>
    <source>
        <strain evidence="1 2">YN2</strain>
    </source>
</reference>
<dbReference type="Pfam" id="PF04365">
    <property type="entry name" value="BrnT_toxin"/>
    <property type="match status" value="1"/>
</dbReference>
<name>A0A974PSN9_9HYPH</name>
<sequence length="61" mass="7260">MDFEWDETKRRAVIQKHAVDFVYAALIFDGYTLTWIDDRKDYGEERKISIGLIDEECFVVV</sequence>
<evidence type="ECO:0000313" key="1">
    <source>
        <dbReference type="EMBL" id="QRG08736.1"/>
    </source>
</evidence>
<gene>
    <name evidence="1" type="ORF">EZH22_10880</name>
</gene>
<dbReference type="InterPro" id="IPR038573">
    <property type="entry name" value="BrnT_sf"/>
</dbReference>
<dbReference type="InterPro" id="IPR007460">
    <property type="entry name" value="BrnT_toxin"/>
</dbReference>
<accession>A0A974PSN9</accession>